<comment type="similarity">
    <text evidence="9">Belongs to the methylthiotransferase family. RimO subfamily.</text>
</comment>
<dbReference type="Gene3D" id="3.40.50.12160">
    <property type="entry name" value="Methylthiotransferase, N-terminal domain"/>
    <property type="match status" value="1"/>
</dbReference>
<dbReference type="InterPro" id="IPR023404">
    <property type="entry name" value="rSAM_horseshoe"/>
</dbReference>
<dbReference type="SFLD" id="SFLDG01061">
    <property type="entry name" value="methylthiotransferase"/>
    <property type="match status" value="1"/>
</dbReference>
<dbReference type="GO" id="GO:0006400">
    <property type="term" value="P:tRNA modification"/>
    <property type="evidence" value="ECO:0007669"/>
    <property type="project" value="InterPro"/>
</dbReference>
<dbReference type="GO" id="GO:0051539">
    <property type="term" value="F:4 iron, 4 sulfur cluster binding"/>
    <property type="evidence" value="ECO:0007669"/>
    <property type="project" value="UniProtKB-UniRule"/>
</dbReference>
<dbReference type="HAMAP" id="MF_01865">
    <property type="entry name" value="MTTase_RimO"/>
    <property type="match status" value="1"/>
</dbReference>
<keyword evidence="13" id="KW-0689">Ribosomal protein</keyword>
<dbReference type="PROSITE" id="PS50926">
    <property type="entry name" value="TRAM"/>
    <property type="match status" value="1"/>
</dbReference>
<dbReference type="GO" id="GO:0005829">
    <property type="term" value="C:cytosol"/>
    <property type="evidence" value="ECO:0007669"/>
    <property type="project" value="TreeGrafter"/>
</dbReference>
<dbReference type="Pfam" id="PF00919">
    <property type="entry name" value="UPF0004"/>
    <property type="match status" value="1"/>
</dbReference>
<dbReference type="EMBL" id="DTMQ01000009">
    <property type="protein sequence ID" value="HGE98710.1"/>
    <property type="molecule type" value="Genomic_DNA"/>
</dbReference>
<dbReference type="FunFam" id="3.40.50.12160:FF:000003">
    <property type="entry name" value="CDK5 regulatory subunit-associated protein 1"/>
    <property type="match status" value="1"/>
</dbReference>
<dbReference type="NCBIfam" id="TIGR01125">
    <property type="entry name" value="30S ribosomal protein S12 methylthiotransferase RimO"/>
    <property type="match status" value="1"/>
</dbReference>
<dbReference type="InterPro" id="IPR038135">
    <property type="entry name" value="Methylthiotransferase_N_sf"/>
</dbReference>
<evidence type="ECO:0000256" key="8">
    <source>
        <dbReference type="ARBA" id="ARBA00023014"/>
    </source>
</evidence>
<comment type="function">
    <text evidence="1">Catalyzes the methylthiolation of N6-(dimethylallyl)adenosine (i(6)A), leading to the formation of 2-methylthio-N6-(dimethylallyl)adenosine (ms(2)i(6)A) at position 37 in tRNAs that read codons beginning with uridine.</text>
</comment>
<dbReference type="GO" id="GO:0035599">
    <property type="term" value="F:aspartic acid methylthiotransferase activity"/>
    <property type="evidence" value="ECO:0007669"/>
    <property type="project" value="TreeGrafter"/>
</dbReference>
<dbReference type="InterPro" id="IPR005840">
    <property type="entry name" value="Ribosomal_uS12_MeSTrfase_RimO"/>
</dbReference>
<dbReference type="InterPro" id="IPR007197">
    <property type="entry name" value="rSAM"/>
</dbReference>
<dbReference type="InterPro" id="IPR013848">
    <property type="entry name" value="Methylthiotransferase_N"/>
</dbReference>
<protein>
    <recommendedName>
        <fullName evidence="9">Ribosomal protein uS12 methylthiotransferase RimO</fullName>
        <shortName evidence="9">uS12 MTTase</shortName>
        <shortName evidence="9">uS12 methylthiotransferase</shortName>
        <ecNumber evidence="9">2.8.4.4</ecNumber>
    </recommendedName>
    <alternativeName>
        <fullName evidence="9">Ribosomal protein uS12 (aspartate-C(3))-methylthiotransferase</fullName>
    </alternativeName>
    <alternativeName>
        <fullName evidence="9">Ribosome maturation factor RimO</fullName>
    </alternativeName>
</protein>
<keyword evidence="13" id="KW-0687">Ribonucleoprotein</keyword>
<evidence type="ECO:0000256" key="1">
    <source>
        <dbReference type="ARBA" id="ARBA00003234"/>
    </source>
</evidence>
<keyword evidence="8 9" id="KW-0411">Iron-sulfur</keyword>
<organism evidence="13">
    <name type="scientific">candidate division WOR-3 bacterium</name>
    <dbReference type="NCBI Taxonomy" id="2052148"/>
    <lineage>
        <taxon>Bacteria</taxon>
        <taxon>Bacteria division WOR-3</taxon>
    </lineage>
</organism>
<dbReference type="Pfam" id="PF18693">
    <property type="entry name" value="TRAM_2"/>
    <property type="match status" value="1"/>
</dbReference>
<dbReference type="AlphaFoldDB" id="A0A7C3UQ27"/>
<dbReference type="PANTHER" id="PTHR43837:SF1">
    <property type="entry name" value="RIBOSOMAL PROTEIN US12 METHYLTHIOTRANSFERASE RIMO"/>
    <property type="match status" value="1"/>
</dbReference>
<dbReference type="SFLD" id="SFLDS00029">
    <property type="entry name" value="Radical_SAM"/>
    <property type="match status" value="1"/>
</dbReference>
<proteinExistence type="inferred from homology"/>
<dbReference type="PANTHER" id="PTHR43837">
    <property type="entry name" value="RIBOSOMAL PROTEIN S12 METHYLTHIOTRANSFERASE RIMO"/>
    <property type="match status" value="1"/>
</dbReference>
<dbReference type="InterPro" id="IPR006638">
    <property type="entry name" value="Elp3/MiaA/NifB-like_rSAM"/>
</dbReference>
<dbReference type="InterPro" id="IPR005839">
    <property type="entry name" value="Methylthiotransferase"/>
</dbReference>
<dbReference type="InterPro" id="IPR012340">
    <property type="entry name" value="NA-bd_OB-fold"/>
</dbReference>
<feature type="domain" description="MTTase N-terminal" evidence="11">
    <location>
        <begin position="2"/>
        <end position="118"/>
    </location>
</feature>
<dbReference type="GO" id="GO:0103039">
    <property type="term" value="F:protein methylthiotransferase activity"/>
    <property type="evidence" value="ECO:0007669"/>
    <property type="project" value="UniProtKB-EC"/>
</dbReference>
<dbReference type="Pfam" id="PF04055">
    <property type="entry name" value="Radical_SAM"/>
    <property type="match status" value="1"/>
</dbReference>
<comment type="function">
    <text evidence="9">Catalyzes the methylthiolation of an aspartic acid residue of ribosomal protein uS12.</text>
</comment>
<keyword evidence="5 9" id="KW-0949">S-adenosyl-L-methionine</keyword>
<comment type="cofactor">
    <cofactor evidence="9">
        <name>[4Fe-4S] cluster</name>
        <dbReference type="ChEBI" id="CHEBI:49883"/>
    </cofactor>
    <text evidence="9">Binds 2 [4Fe-4S] clusters. One cluster is coordinated with 3 cysteines and an exchangeable S-adenosyl-L-methionine.</text>
</comment>
<evidence type="ECO:0000256" key="2">
    <source>
        <dbReference type="ARBA" id="ARBA00022485"/>
    </source>
</evidence>
<gene>
    <name evidence="9 13" type="primary">rimO</name>
    <name evidence="13" type="ORF">ENX07_01360</name>
</gene>
<evidence type="ECO:0000256" key="6">
    <source>
        <dbReference type="ARBA" id="ARBA00022723"/>
    </source>
</evidence>
<dbReference type="FunFam" id="3.80.30.20:FF:000001">
    <property type="entry name" value="tRNA-2-methylthio-N(6)-dimethylallyladenosine synthase 2"/>
    <property type="match status" value="1"/>
</dbReference>
<dbReference type="InterPro" id="IPR058240">
    <property type="entry name" value="rSAM_sf"/>
</dbReference>
<feature type="binding site" evidence="9">
    <location>
        <position position="155"/>
    </location>
    <ligand>
        <name>[4Fe-4S] cluster</name>
        <dbReference type="ChEBI" id="CHEBI:49883"/>
        <label>2</label>
        <note>4Fe-4S-S-AdoMet</note>
    </ligand>
</feature>
<evidence type="ECO:0000256" key="9">
    <source>
        <dbReference type="HAMAP-Rule" id="MF_01865"/>
    </source>
</evidence>
<keyword evidence="2 9" id="KW-0004">4Fe-4S</keyword>
<dbReference type="PROSITE" id="PS01278">
    <property type="entry name" value="MTTASE_RADICAL"/>
    <property type="match status" value="1"/>
</dbReference>
<keyword evidence="4 9" id="KW-0808">Transferase</keyword>
<comment type="catalytic activity">
    <reaction evidence="9">
        <text>L-aspartate(89)-[ribosomal protein uS12]-hydrogen + (sulfur carrier)-SH + AH2 + 2 S-adenosyl-L-methionine = 3-methylsulfanyl-L-aspartate(89)-[ribosomal protein uS12]-hydrogen + (sulfur carrier)-H + 5'-deoxyadenosine + L-methionine + A + S-adenosyl-L-homocysteine + 2 H(+)</text>
        <dbReference type="Rhea" id="RHEA:37087"/>
        <dbReference type="Rhea" id="RHEA-COMP:10460"/>
        <dbReference type="Rhea" id="RHEA-COMP:10461"/>
        <dbReference type="Rhea" id="RHEA-COMP:14737"/>
        <dbReference type="Rhea" id="RHEA-COMP:14739"/>
        <dbReference type="ChEBI" id="CHEBI:13193"/>
        <dbReference type="ChEBI" id="CHEBI:15378"/>
        <dbReference type="ChEBI" id="CHEBI:17319"/>
        <dbReference type="ChEBI" id="CHEBI:17499"/>
        <dbReference type="ChEBI" id="CHEBI:29917"/>
        <dbReference type="ChEBI" id="CHEBI:29961"/>
        <dbReference type="ChEBI" id="CHEBI:57844"/>
        <dbReference type="ChEBI" id="CHEBI:57856"/>
        <dbReference type="ChEBI" id="CHEBI:59789"/>
        <dbReference type="ChEBI" id="CHEBI:64428"/>
        <dbReference type="ChEBI" id="CHEBI:73599"/>
        <dbReference type="EC" id="2.8.4.4"/>
    </reaction>
</comment>
<feature type="binding site" evidence="9">
    <location>
        <position position="47"/>
    </location>
    <ligand>
        <name>[4Fe-4S] cluster</name>
        <dbReference type="ChEBI" id="CHEBI:49883"/>
        <label>1</label>
    </ligand>
</feature>
<feature type="binding site" evidence="9">
    <location>
        <position position="148"/>
    </location>
    <ligand>
        <name>[4Fe-4S] cluster</name>
        <dbReference type="ChEBI" id="CHEBI:49883"/>
        <label>2</label>
        <note>4Fe-4S-S-AdoMet</note>
    </ligand>
</feature>
<feature type="binding site" evidence="9">
    <location>
        <position position="152"/>
    </location>
    <ligand>
        <name>[4Fe-4S] cluster</name>
        <dbReference type="ChEBI" id="CHEBI:49883"/>
        <label>2</label>
        <note>4Fe-4S-S-AdoMet</note>
    </ligand>
</feature>
<dbReference type="Gene3D" id="3.80.30.20">
    <property type="entry name" value="tm_1862 like domain"/>
    <property type="match status" value="1"/>
</dbReference>
<dbReference type="Gene3D" id="2.40.50.140">
    <property type="entry name" value="Nucleic acid-binding proteins"/>
    <property type="match status" value="1"/>
</dbReference>
<keyword evidence="6 9" id="KW-0479">Metal-binding</keyword>
<evidence type="ECO:0000313" key="13">
    <source>
        <dbReference type="EMBL" id="HGE98710.1"/>
    </source>
</evidence>
<evidence type="ECO:0000256" key="7">
    <source>
        <dbReference type="ARBA" id="ARBA00023004"/>
    </source>
</evidence>
<keyword evidence="7 9" id="KW-0408">Iron</keyword>
<evidence type="ECO:0000256" key="3">
    <source>
        <dbReference type="ARBA" id="ARBA00022490"/>
    </source>
</evidence>
<dbReference type="CDD" id="cd01335">
    <property type="entry name" value="Radical_SAM"/>
    <property type="match status" value="1"/>
</dbReference>
<name>A0A7C3UQ27_UNCW3</name>
<dbReference type="SFLD" id="SFLDG01082">
    <property type="entry name" value="B12-binding_domain_containing"/>
    <property type="match status" value="1"/>
</dbReference>
<dbReference type="SUPFAM" id="SSF102114">
    <property type="entry name" value="Radical SAM enzymes"/>
    <property type="match status" value="1"/>
</dbReference>
<comment type="subcellular location">
    <subcellularLocation>
        <location evidence="9">Cytoplasm</location>
    </subcellularLocation>
</comment>
<evidence type="ECO:0000259" key="12">
    <source>
        <dbReference type="PROSITE" id="PS51918"/>
    </source>
</evidence>
<dbReference type="GO" id="GO:0005840">
    <property type="term" value="C:ribosome"/>
    <property type="evidence" value="ECO:0007669"/>
    <property type="project" value="UniProtKB-KW"/>
</dbReference>
<dbReference type="PROSITE" id="PS51918">
    <property type="entry name" value="RADICAL_SAM"/>
    <property type="match status" value="1"/>
</dbReference>
<feature type="binding site" evidence="9">
    <location>
        <position position="11"/>
    </location>
    <ligand>
        <name>[4Fe-4S] cluster</name>
        <dbReference type="ChEBI" id="CHEBI:49883"/>
        <label>1</label>
    </ligand>
</feature>
<dbReference type="InterPro" id="IPR002792">
    <property type="entry name" value="TRAM_dom"/>
</dbReference>
<feature type="domain" description="Radical SAM core" evidence="12">
    <location>
        <begin position="134"/>
        <end position="363"/>
    </location>
</feature>
<dbReference type="SFLD" id="SFLDF00274">
    <property type="entry name" value="ribosomal_protein_S12_methylth"/>
    <property type="match status" value="1"/>
</dbReference>
<reference evidence="13" key="1">
    <citation type="journal article" date="2020" name="mSystems">
        <title>Genome- and Community-Level Interaction Insights into Carbon Utilization and Element Cycling Functions of Hydrothermarchaeota in Hydrothermal Sediment.</title>
        <authorList>
            <person name="Zhou Z."/>
            <person name="Liu Y."/>
            <person name="Xu W."/>
            <person name="Pan J."/>
            <person name="Luo Z.H."/>
            <person name="Li M."/>
        </authorList>
    </citation>
    <scope>NUCLEOTIDE SEQUENCE [LARGE SCALE GENOMIC DNA]</scope>
    <source>
        <strain evidence="13">SpSt-906</strain>
    </source>
</reference>
<dbReference type="EC" id="2.8.4.4" evidence="9"/>
<evidence type="ECO:0000256" key="5">
    <source>
        <dbReference type="ARBA" id="ARBA00022691"/>
    </source>
</evidence>
<keyword evidence="3 9" id="KW-0963">Cytoplasm</keyword>
<accession>A0A7C3UQ27</accession>
<sequence>MKRITVIFLGCPKNFVDTESLLAVLKQAGYTFVTEPERSDIALLTTCAFIRSARRETYEKIRELIKLKEKGKLKRILVFGCLVQQEKEKLLRRFPAVDHFVGLDYLPKVPEIIESQRRIIYEKNPSFLSFPRYRQTISYAYLKISEGCANFCSYCRIPFLRGNYRSRPMPEILREAEAIAKTGIKEVILVSQDSTLYGIDLYHSPKLHILLKKLAKIKGIEWLRLLYTHPAHIYSELLAVIRNEEKVLKYIDLPLQHISDKILSLMGRGYLRRDVEKVIDQLQSIPNMVIRTTFIIGFPNESERDFQELVDFIRKRRFDHIGCFLYSREKSTPAYYLSPSLPYKVKKERRKILLECQKKISAEKLRSLIGSEMAVMVDGMVDKGKYHYFGRTYRDAPEIDGLVFISGEDLAMAQIYPMRITSATAYDLFAERIMAPRGFEPRSQG</sequence>
<evidence type="ECO:0000259" key="10">
    <source>
        <dbReference type="PROSITE" id="PS50926"/>
    </source>
</evidence>
<dbReference type="InterPro" id="IPR020612">
    <property type="entry name" value="Methylthiotransferase_CS"/>
</dbReference>
<evidence type="ECO:0000259" key="11">
    <source>
        <dbReference type="PROSITE" id="PS51449"/>
    </source>
</evidence>
<dbReference type="PROSITE" id="PS51449">
    <property type="entry name" value="MTTASE_N"/>
    <property type="match status" value="1"/>
</dbReference>
<feature type="binding site" evidence="9">
    <location>
        <position position="81"/>
    </location>
    <ligand>
        <name>[4Fe-4S] cluster</name>
        <dbReference type="ChEBI" id="CHEBI:49883"/>
        <label>1</label>
    </ligand>
</feature>
<dbReference type="NCBIfam" id="TIGR00089">
    <property type="entry name" value="MiaB/RimO family radical SAM methylthiotransferase"/>
    <property type="match status" value="1"/>
</dbReference>
<dbReference type="GO" id="GO:0046872">
    <property type="term" value="F:metal ion binding"/>
    <property type="evidence" value="ECO:0007669"/>
    <property type="project" value="UniProtKB-KW"/>
</dbReference>
<dbReference type="SMART" id="SM00729">
    <property type="entry name" value="Elp3"/>
    <property type="match status" value="1"/>
</dbReference>
<evidence type="ECO:0000256" key="4">
    <source>
        <dbReference type="ARBA" id="ARBA00022679"/>
    </source>
</evidence>
<comment type="caution">
    <text evidence="13">The sequence shown here is derived from an EMBL/GenBank/DDBJ whole genome shotgun (WGS) entry which is preliminary data.</text>
</comment>
<feature type="domain" description="TRAM" evidence="10">
    <location>
        <begin position="366"/>
        <end position="434"/>
    </location>
</feature>